<dbReference type="EMBL" id="CADCSZ010000151">
    <property type="protein sequence ID" value="CAA9253551.1"/>
    <property type="molecule type" value="Genomic_DNA"/>
</dbReference>
<dbReference type="PANTHER" id="PTHR33238">
    <property type="entry name" value="IRON (METAL) DEPENDENT REPRESSOR, DTXR FAMILY"/>
    <property type="match status" value="1"/>
</dbReference>
<dbReference type="Pfam" id="PF01325">
    <property type="entry name" value="Fe_dep_repress"/>
    <property type="match status" value="1"/>
</dbReference>
<dbReference type="Pfam" id="PF04023">
    <property type="entry name" value="FeoA"/>
    <property type="match status" value="1"/>
</dbReference>
<dbReference type="InterPro" id="IPR008988">
    <property type="entry name" value="Transcriptional_repressor_C"/>
</dbReference>
<dbReference type="Gene3D" id="2.30.30.90">
    <property type="match status" value="1"/>
</dbReference>
<dbReference type="Pfam" id="PF02742">
    <property type="entry name" value="Fe_dep_repr_C"/>
    <property type="match status" value="1"/>
</dbReference>
<evidence type="ECO:0000256" key="2">
    <source>
        <dbReference type="ARBA" id="ARBA00007871"/>
    </source>
</evidence>
<dbReference type="AlphaFoldDB" id="A0A6J4ILH8"/>
<dbReference type="GO" id="GO:0046914">
    <property type="term" value="F:transition metal ion binding"/>
    <property type="evidence" value="ECO:0007669"/>
    <property type="project" value="InterPro"/>
</dbReference>
<dbReference type="SUPFAM" id="SSF47979">
    <property type="entry name" value="Iron-dependent repressor protein, dimerization domain"/>
    <property type="match status" value="1"/>
</dbReference>
<dbReference type="InterPro" id="IPR007167">
    <property type="entry name" value="Fe-transptr_FeoA-like"/>
</dbReference>
<dbReference type="InterPro" id="IPR022687">
    <property type="entry name" value="HTH_DTXR"/>
</dbReference>
<dbReference type="GO" id="GO:0003700">
    <property type="term" value="F:DNA-binding transcription factor activity"/>
    <property type="evidence" value="ECO:0007669"/>
    <property type="project" value="InterPro"/>
</dbReference>
<dbReference type="SMART" id="SM00899">
    <property type="entry name" value="FeoA"/>
    <property type="match status" value="1"/>
</dbReference>
<keyword evidence="4" id="KW-0408">Iron</keyword>
<dbReference type="GO" id="GO:0003677">
    <property type="term" value="F:DNA binding"/>
    <property type="evidence" value="ECO:0007669"/>
    <property type="project" value="UniProtKB-KW"/>
</dbReference>
<dbReference type="GO" id="GO:0046983">
    <property type="term" value="F:protein dimerization activity"/>
    <property type="evidence" value="ECO:0007669"/>
    <property type="project" value="InterPro"/>
</dbReference>
<evidence type="ECO:0000259" key="8">
    <source>
        <dbReference type="PROSITE" id="PS50944"/>
    </source>
</evidence>
<dbReference type="InterPro" id="IPR050536">
    <property type="entry name" value="DtxR_MntR_Metal-Reg"/>
</dbReference>
<dbReference type="SUPFAM" id="SSF46785">
    <property type="entry name" value="Winged helix' DNA-binding domain"/>
    <property type="match status" value="1"/>
</dbReference>
<reference evidence="9" key="1">
    <citation type="submission" date="2020-02" db="EMBL/GenBank/DDBJ databases">
        <authorList>
            <person name="Meier V. D."/>
        </authorList>
    </citation>
    <scope>NUCLEOTIDE SEQUENCE</scope>
    <source>
        <strain evidence="9">AVDCRST_MAG76</strain>
    </source>
</reference>
<keyword evidence="5" id="KW-0805">Transcription regulation</keyword>
<evidence type="ECO:0000256" key="3">
    <source>
        <dbReference type="ARBA" id="ARBA00011738"/>
    </source>
</evidence>
<dbReference type="InterPro" id="IPR038157">
    <property type="entry name" value="FeoA_core_dom"/>
</dbReference>
<gene>
    <name evidence="9" type="ORF">AVDCRST_MAG76-2409</name>
</gene>
<feature type="domain" description="HTH dtxR-type" evidence="8">
    <location>
        <begin position="29"/>
        <end position="70"/>
    </location>
</feature>
<protein>
    <recommendedName>
        <fullName evidence="8">HTH dtxR-type domain-containing protein</fullName>
    </recommendedName>
</protein>
<dbReference type="InterPro" id="IPR001367">
    <property type="entry name" value="Fe_dep_repressor"/>
</dbReference>
<dbReference type="PANTHER" id="PTHR33238:SF7">
    <property type="entry name" value="IRON-DEPENDENT TRANSCRIPTIONAL REGULATOR"/>
    <property type="match status" value="1"/>
</dbReference>
<dbReference type="Gene3D" id="1.10.60.10">
    <property type="entry name" value="Iron dependent repressor, metal binding and dimerisation domain"/>
    <property type="match status" value="1"/>
</dbReference>
<evidence type="ECO:0000313" key="9">
    <source>
        <dbReference type="EMBL" id="CAA9253551.1"/>
    </source>
</evidence>
<keyword evidence="7" id="KW-0804">Transcription</keyword>
<name>A0A6J4ILH8_9ACTN</name>
<dbReference type="SUPFAM" id="SSF50037">
    <property type="entry name" value="C-terminal domain of transcriptional repressors"/>
    <property type="match status" value="1"/>
</dbReference>
<evidence type="ECO:0000256" key="5">
    <source>
        <dbReference type="ARBA" id="ARBA00023015"/>
    </source>
</evidence>
<comment type="subcellular location">
    <subcellularLocation>
        <location evidence="1">Cytoplasm</location>
    </subcellularLocation>
</comment>
<dbReference type="SMART" id="SM00529">
    <property type="entry name" value="HTH_DTXR"/>
    <property type="match status" value="1"/>
</dbReference>
<comment type="subunit">
    <text evidence="3">Homodimer.</text>
</comment>
<organism evidence="9">
    <name type="scientific">uncultured Acidimicrobiales bacterium</name>
    <dbReference type="NCBI Taxonomy" id="310071"/>
    <lineage>
        <taxon>Bacteria</taxon>
        <taxon>Bacillati</taxon>
        <taxon>Actinomycetota</taxon>
        <taxon>Acidimicrobiia</taxon>
        <taxon>Acidimicrobiales</taxon>
        <taxon>environmental samples</taxon>
    </lineage>
</organism>
<dbReference type="InterPro" id="IPR036390">
    <property type="entry name" value="WH_DNA-bd_sf"/>
</dbReference>
<keyword evidence="6" id="KW-0238">DNA-binding</keyword>
<dbReference type="InterPro" id="IPR036388">
    <property type="entry name" value="WH-like_DNA-bd_sf"/>
</dbReference>
<dbReference type="GO" id="GO:0005737">
    <property type="term" value="C:cytoplasm"/>
    <property type="evidence" value="ECO:0007669"/>
    <property type="project" value="UniProtKB-SubCell"/>
</dbReference>
<evidence type="ECO:0000256" key="4">
    <source>
        <dbReference type="ARBA" id="ARBA00023004"/>
    </source>
</evidence>
<dbReference type="InterPro" id="IPR022689">
    <property type="entry name" value="Iron_dep_repressor"/>
</dbReference>
<comment type="similarity">
    <text evidence="2">Belongs to the DtxR/MntR family.</text>
</comment>
<dbReference type="PROSITE" id="PS50944">
    <property type="entry name" value="HTH_DTXR"/>
    <property type="match status" value="1"/>
</dbReference>
<dbReference type="Gene3D" id="1.10.10.10">
    <property type="entry name" value="Winged helix-like DNA-binding domain superfamily/Winged helix DNA-binding domain"/>
    <property type="match status" value="1"/>
</dbReference>
<evidence type="ECO:0000256" key="7">
    <source>
        <dbReference type="ARBA" id="ARBA00023163"/>
    </source>
</evidence>
<dbReference type="InterPro" id="IPR036421">
    <property type="entry name" value="Fe_dep_repressor_sf"/>
</dbReference>
<evidence type="ECO:0000256" key="6">
    <source>
        <dbReference type="ARBA" id="ARBA00023125"/>
    </source>
</evidence>
<accession>A0A6J4ILH8</accession>
<evidence type="ECO:0000256" key="1">
    <source>
        <dbReference type="ARBA" id="ARBA00004496"/>
    </source>
</evidence>
<sequence length="242" mass="26523">MEATLSKSERETLKAVYRLTVPRVGDPRPAHTGDLADALGVSPGTVTATVKRLAERQLADHTPYKGVELTELGRQLAVGAIRRHRVVERFLSDMLGYAWNEADRLAPSFEHDLPDEVLERLFVALRRPTTCPHGFPIPAPEVSEIQALPPLYSLEPGDTAVVAVPGSTDKAVVDFLETLGLRPGVLVEVREKHPFDGPLVLSVDGQDRTISHLLAQQIYVRLTPQPATPVPTKDTPQEERSA</sequence>
<proteinExistence type="inferred from homology"/>